<reference evidence="2 3" key="1">
    <citation type="journal article" date="2012" name="J. Bacteriol.">
        <title>Complete genome sequences of Methylophaga sp. strain JAM1 and Methylophaga sp. strain JAM7.</title>
        <authorList>
            <person name="Villeneuve C."/>
            <person name="Martineau C."/>
            <person name="Mauffrey F."/>
            <person name="Villemur R."/>
        </authorList>
    </citation>
    <scope>NUCLEOTIDE SEQUENCE [LARGE SCALE GENOMIC DNA]</scope>
    <source>
        <strain evidence="2 3">JAM7</strain>
    </source>
</reference>
<organism evidence="2 3">
    <name type="scientific">Methylophaga frappieri (strain ATCC BAA-2434 / DSM 25690 / JAM7)</name>
    <dbReference type="NCBI Taxonomy" id="754477"/>
    <lineage>
        <taxon>Bacteria</taxon>
        <taxon>Pseudomonadati</taxon>
        <taxon>Pseudomonadota</taxon>
        <taxon>Gammaproteobacteria</taxon>
        <taxon>Thiotrichales</taxon>
        <taxon>Piscirickettsiaceae</taxon>
        <taxon>Methylophaga</taxon>
    </lineage>
</organism>
<dbReference type="eggNOG" id="ENOG5030QFQ">
    <property type="taxonomic scope" value="Bacteria"/>
</dbReference>
<name>I1YEU4_METFJ</name>
<dbReference type="STRING" id="754477.Q7C_258"/>
<evidence type="ECO:0000313" key="3">
    <source>
        <dbReference type="Proteomes" id="UP000009145"/>
    </source>
</evidence>
<keyword evidence="3" id="KW-1185">Reference proteome</keyword>
<dbReference type="GO" id="GO:0004190">
    <property type="term" value="F:aspartic-type endopeptidase activity"/>
    <property type="evidence" value="ECO:0007669"/>
    <property type="project" value="InterPro"/>
</dbReference>
<dbReference type="Pfam" id="PF17251">
    <property type="entry name" value="Pom"/>
    <property type="match status" value="1"/>
</dbReference>
<dbReference type="Proteomes" id="UP000009145">
    <property type="component" value="Chromosome"/>
</dbReference>
<dbReference type="InterPro" id="IPR035163">
    <property type="entry name" value="Pom"/>
</dbReference>
<dbReference type="PATRIC" id="fig|754477.3.peg.256"/>
<accession>I1YEU4</accession>
<protein>
    <recommendedName>
        <fullName evidence="1">Protochlamydia outer membrane protein domain-containing protein</fullName>
    </recommendedName>
</protein>
<dbReference type="EMBL" id="CP003380">
    <property type="protein sequence ID" value="AFJ01437.1"/>
    <property type="molecule type" value="Genomic_DNA"/>
</dbReference>
<evidence type="ECO:0000313" key="2">
    <source>
        <dbReference type="EMBL" id="AFJ01437.1"/>
    </source>
</evidence>
<evidence type="ECO:0000259" key="1">
    <source>
        <dbReference type="Pfam" id="PF17251"/>
    </source>
</evidence>
<feature type="domain" description="Protochlamydia outer membrane protein" evidence="1">
    <location>
        <begin position="67"/>
        <end position="347"/>
    </location>
</feature>
<dbReference type="AlphaFoldDB" id="I1YEU4"/>
<sequence length="347" mass="39603">MHVFEAESTTSPAPIANPDHNAQIPAKVIPDLPVGQAKQPETLKVHVYDRRPEKKPIFAYDKADVYFKAGYRRDDLVWSIAGPGGRPNILSELTWKDIEIATLNLGATLQMRNNWFVTGDAVWGEIVNGENQDSDYFENNRREEFSRSNNGADEGNVLDFSVGFGYRYQWLFNEAGTAGFELRPKLGVAYHSQDLKIVDGRQTILNSEPVSIRFPGLRSSYDTSWFGPWVGLESVFFQTGKFSLGLNVEYHYIDYDATAEWNLRSDFAQPESFEHEADGYGWVTELRSQWHFTPDLALTLDLQFQKWLADRRGKDTTYLVDGTELTTKFNEVEWDSYGVSLGLNYVF</sequence>
<dbReference type="Gene3D" id="2.40.128.90">
    <property type="entry name" value="OMPT-like"/>
    <property type="match status" value="1"/>
</dbReference>
<dbReference type="SUPFAM" id="SSF69917">
    <property type="entry name" value="OMPT-like"/>
    <property type="match status" value="1"/>
</dbReference>
<dbReference type="KEGG" id="mec:Q7C_258"/>
<gene>
    <name evidence="2" type="ordered locus">Q7C_258</name>
</gene>
<dbReference type="InterPro" id="IPR053724">
    <property type="entry name" value="OMP_A26_sf"/>
</dbReference>
<dbReference type="InterPro" id="IPR020080">
    <property type="entry name" value="OM_adhesin/peptidase_omptin"/>
</dbReference>
<dbReference type="HOGENOM" id="CLU_064442_0_0_6"/>
<proteinExistence type="predicted"/>